<dbReference type="EMBL" id="JAGYWB010000009">
    <property type="protein sequence ID" value="KAI0510088.1"/>
    <property type="molecule type" value="Genomic_DNA"/>
</dbReference>
<reference evidence="1" key="1">
    <citation type="journal article" date="2022" name="Front. Genet.">
        <title>Chromosome-Scale Assembly of the Dendrobium nobile Genome Provides Insights Into the Molecular Mechanism of the Biosynthesis of the Medicinal Active Ingredient of Dendrobium.</title>
        <authorList>
            <person name="Xu Q."/>
            <person name="Niu S.-C."/>
            <person name="Li K.-L."/>
            <person name="Zheng P.-J."/>
            <person name="Zhang X.-J."/>
            <person name="Jia Y."/>
            <person name="Liu Y."/>
            <person name="Niu Y.-X."/>
            <person name="Yu L.-H."/>
            <person name="Chen D.-F."/>
            <person name="Zhang G.-Q."/>
        </authorList>
    </citation>
    <scope>NUCLEOTIDE SEQUENCE</scope>
    <source>
        <tissue evidence="1">Leaf</tissue>
    </source>
</reference>
<dbReference type="PANTHER" id="PTHR46238">
    <property type="entry name" value="REVERSE TRANSCRIPTASE DOMAIN-CONTAINING PROTEIN"/>
    <property type="match status" value="1"/>
</dbReference>
<evidence type="ECO:0000313" key="1">
    <source>
        <dbReference type="EMBL" id="KAI0510088.1"/>
    </source>
</evidence>
<comment type="caution">
    <text evidence="1">The sequence shown here is derived from an EMBL/GenBank/DDBJ whole genome shotgun (WGS) entry which is preliminary data.</text>
</comment>
<accession>A0A8T3BGB6</accession>
<gene>
    <name evidence="1" type="ORF">KFK09_010688</name>
</gene>
<proteinExistence type="predicted"/>
<keyword evidence="2" id="KW-1185">Reference proteome</keyword>
<evidence type="ECO:0000313" key="2">
    <source>
        <dbReference type="Proteomes" id="UP000829196"/>
    </source>
</evidence>
<sequence length="150" mass="17570">MEYNFSSNRPSEGIVILGDQVINNSICFRYIGFIVQIDGEIDGDISSRIQVEWLKWWNASGLLCDRKVLKLLGKFYTMVVRLAMFYDAECWPLKKKHNIKLSVAKMRLLMCMIGFTLRDRIQNKYIRVKVGVVSVEDKIRESCLRWFGHI</sequence>
<name>A0A8T3BGB6_DENNO</name>
<dbReference type="PANTHER" id="PTHR46238:SF8">
    <property type="entry name" value="ENDONUCLEASE_EXONUCLEASE_PHOSPHATASE DOMAIN-CONTAINING PROTEIN"/>
    <property type="match status" value="1"/>
</dbReference>
<dbReference type="OrthoDB" id="769866at2759"/>
<dbReference type="Proteomes" id="UP000829196">
    <property type="component" value="Unassembled WGS sequence"/>
</dbReference>
<protein>
    <submittedName>
        <fullName evidence="1">Uncharacterized protein</fullName>
    </submittedName>
</protein>
<dbReference type="AlphaFoldDB" id="A0A8T3BGB6"/>
<organism evidence="1 2">
    <name type="scientific">Dendrobium nobile</name>
    <name type="common">Orchid</name>
    <dbReference type="NCBI Taxonomy" id="94219"/>
    <lineage>
        <taxon>Eukaryota</taxon>
        <taxon>Viridiplantae</taxon>
        <taxon>Streptophyta</taxon>
        <taxon>Embryophyta</taxon>
        <taxon>Tracheophyta</taxon>
        <taxon>Spermatophyta</taxon>
        <taxon>Magnoliopsida</taxon>
        <taxon>Liliopsida</taxon>
        <taxon>Asparagales</taxon>
        <taxon>Orchidaceae</taxon>
        <taxon>Epidendroideae</taxon>
        <taxon>Malaxideae</taxon>
        <taxon>Dendrobiinae</taxon>
        <taxon>Dendrobium</taxon>
    </lineage>
</organism>